<organism evidence="1">
    <name type="scientific">Tanacetum cinerariifolium</name>
    <name type="common">Dalmatian daisy</name>
    <name type="synonym">Chrysanthemum cinerariifolium</name>
    <dbReference type="NCBI Taxonomy" id="118510"/>
    <lineage>
        <taxon>Eukaryota</taxon>
        <taxon>Viridiplantae</taxon>
        <taxon>Streptophyta</taxon>
        <taxon>Embryophyta</taxon>
        <taxon>Tracheophyta</taxon>
        <taxon>Spermatophyta</taxon>
        <taxon>Magnoliopsida</taxon>
        <taxon>eudicotyledons</taxon>
        <taxon>Gunneridae</taxon>
        <taxon>Pentapetalae</taxon>
        <taxon>asterids</taxon>
        <taxon>campanulids</taxon>
        <taxon>Asterales</taxon>
        <taxon>Asteraceae</taxon>
        <taxon>Asteroideae</taxon>
        <taxon>Anthemideae</taxon>
        <taxon>Anthemidinae</taxon>
        <taxon>Tanacetum</taxon>
    </lineage>
</organism>
<evidence type="ECO:0000313" key="1">
    <source>
        <dbReference type="EMBL" id="GFA13490.1"/>
    </source>
</evidence>
<reference evidence="1" key="1">
    <citation type="journal article" date="2019" name="Sci. Rep.">
        <title>Draft genome of Tanacetum cinerariifolium, the natural source of mosquito coil.</title>
        <authorList>
            <person name="Yamashiro T."/>
            <person name="Shiraishi A."/>
            <person name="Satake H."/>
            <person name="Nakayama K."/>
        </authorList>
    </citation>
    <scope>NUCLEOTIDE SEQUENCE</scope>
</reference>
<protein>
    <submittedName>
        <fullName evidence="1">Uncharacterized protein</fullName>
    </submittedName>
</protein>
<dbReference type="EMBL" id="BKCJ010374273">
    <property type="protein sequence ID" value="GFA13490.1"/>
    <property type="molecule type" value="Genomic_DNA"/>
</dbReference>
<name>A0A699J5H2_TANCI</name>
<proteinExistence type="predicted"/>
<comment type="caution">
    <text evidence="1">The sequence shown here is derived from an EMBL/GenBank/DDBJ whole genome shotgun (WGS) entry which is preliminary data.</text>
</comment>
<dbReference type="AlphaFoldDB" id="A0A699J5H2"/>
<gene>
    <name evidence="1" type="ORF">Tci_585462</name>
</gene>
<accession>A0A699J5H2</accession>
<sequence length="180" mass="20145">MTGQLLDSLGPIPNKTSVQALEATQTMADHSRKWHDGLNNRKVRNGTYDEIVAIANKLDSLERYMKKLKENVHAIQVGCKTCVGAHLDKECLLHEEVESIKGVKTEMEDWMKKLQESKDYKAKATNEVPNSSIGQCKAIFANNEAPRDETSSNGTNELHEVCFIFDHNVQVSKKIDEGSS</sequence>